<feature type="signal peptide" evidence="9">
    <location>
        <begin position="1"/>
        <end position="21"/>
    </location>
</feature>
<evidence type="ECO:0000256" key="1">
    <source>
        <dbReference type="ARBA" id="ARBA00004589"/>
    </source>
</evidence>
<gene>
    <name evidence="10" type="ORF">NTJ_04543</name>
</gene>
<keyword evidence="3" id="KW-0812">Transmembrane</keyword>
<feature type="chain" id="PRO_5046610657" description="Protein sleepless" evidence="9">
    <location>
        <begin position="22"/>
        <end position="162"/>
    </location>
</feature>
<evidence type="ECO:0000313" key="11">
    <source>
        <dbReference type="Proteomes" id="UP001307889"/>
    </source>
</evidence>
<keyword evidence="5" id="KW-1133">Transmembrane helix</keyword>
<dbReference type="Pfam" id="PF17064">
    <property type="entry name" value="QVR"/>
    <property type="match status" value="1"/>
</dbReference>
<dbReference type="PANTHER" id="PTHR33562">
    <property type="entry name" value="ATILLA, ISOFORM B-RELATED-RELATED"/>
    <property type="match status" value="1"/>
</dbReference>
<dbReference type="Proteomes" id="UP001307889">
    <property type="component" value="Chromosome 3"/>
</dbReference>
<comment type="subcellular location">
    <subcellularLocation>
        <location evidence="1">Membrane</location>
        <topology evidence="1">Lipid-anchor</topology>
        <topology evidence="1">GPI-anchor</topology>
    </subcellularLocation>
</comment>
<keyword evidence="4 9" id="KW-0732">Signal</keyword>
<proteinExistence type="predicted"/>
<dbReference type="InterPro" id="IPR031424">
    <property type="entry name" value="QVR-like"/>
</dbReference>
<evidence type="ECO:0000256" key="4">
    <source>
        <dbReference type="ARBA" id="ARBA00022729"/>
    </source>
</evidence>
<keyword evidence="7" id="KW-0325">Glycoprotein</keyword>
<accession>A0ABN7AHK0</accession>
<evidence type="ECO:0000256" key="5">
    <source>
        <dbReference type="ARBA" id="ARBA00022989"/>
    </source>
</evidence>
<evidence type="ECO:0000313" key="10">
    <source>
        <dbReference type="EMBL" id="BES91737.1"/>
    </source>
</evidence>
<evidence type="ECO:0000256" key="6">
    <source>
        <dbReference type="ARBA" id="ARBA00023136"/>
    </source>
</evidence>
<evidence type="ECO:0000256" key="9">
    <source>
        <dbReference type="SAM" id="SignalP"/>
    </source>
</evidence>
<evidence type="ECO:0000256" key="2">
    <source>
        <dbReference type="ARBA" id="ARBA00022622"/>
    </source>
</evidence>
<sequence length="162" mass="16602">MKSCNVAVLFAVICLAASGHGLKCYQCSGDGCGDTYVPKTDDEMTCTPSVAQKALAGFKDVASKVSSALGDLGINVGSVNAPDLKLICAKVTLKQGEVRRVSRSCAATSKEADFCATLNEQLKDNVECSVCEGDLCNAASSVQLGVGVMAAAAAILIANFAR</sequence>
<evidence type="ECO:0000256" key="8">
    <source>
        <dbReference type="ARBA" id="ARBA00023288"/>
    </source>
</evidence>
<reference evidence="10 11" key="1">
    <citation type="submission" date="2023-09" db="EMBL/GenBank/DDBJ databases">
        <title>Nesidiocoris tenuis whole genome shotgun sequence.</title>
        <authorList>
            <person name="Shibata T."/>
            <person name="Shimoda M."/>
            <person name="Kobayashi T."/>
            <person name="Uehara T."/>
        </authorList>
    </citation>
    <scope>NUCLEOTIDE SEQUENCE [LARGE SCALE GENOMIC DNA]</scope>
    <source>
        <strain evidence="10 11">Japan</strain>
    </source>
</reference>
<dbReference type="InterPro" id="IPR050975">
    <property type="entry name" value="Sleep_regulator"/>
</dbReference>
<evidence type="ECO:0000256" key="3">
    <source>
        <dbReference type="ARBA" id="ARBA00022692"/>
    </source>
</evidence>
<dbReference type="EMBL" id="AP028911">
    <property type="protein sequence ID" value="BES91737.1"/>
    <property type="molecule type" value="Genomic_DNA"/>
</dbReference>
<keyword evidence="8" id="KW-0449">Lipoprotein</keyword>
<keyword evidence="11" id="KW-1185">Reference proteome</keyword>
<evidence type="ECO:0008006" key="12">
    <source>
        <dbReference type="Google" id="ProtNLM"/>
    </source>
</evidence>
<keyword evidence="2" id="KW-0336">GPI-anchor</keyword>
<name>A0ABN7AHK0_9HEMI</name>
<organism evidence="10 11">
    <name type="scientific">Nesidiocoris tenuis</name>
    <dbReference type="NCBI Taxonomy" id="355587"/>
    <lineage>
        <taxon>Eukaryota</taxon>
        <taxon>Metazoa</taxon>
        <taxon>Ecdysozoa</taxon>
        <taxon>Arthropoda</taxon>
        <taxon>Hexapoda</taxon>
        <taxon>Insecta</taxon>
        <taxon>Pterygota</taxon>
        <taxon>Neoptera</taxon>
        <taxon>Paraneoptera</taxon>
        <taxon>Hemiptera</taxon>
        <taxon>Heteroptera</taxon>
        <taxon>Panheteroptera</taxon>
        <taxon>Cimicomorpha</taxon>
        <taxon>Miridae</taxon>
        <taxon>Dicyphina</taxon>
        <taxon>Nesidiocoris</taxon>
    </lineage>
</organism>
<protein>
    <recommendedName>
        <fullName evidence="12">Protein sleepless</fullName>
    </recommendedName>
</protein>
<keyword evidence="6" id="KW-0472">Membrane</keyword>
<evidence type="ECO:0000256" key="7">
    <source>
        <dbReference type="ARBA" id="ARBA00023180"/>
    </source>
</evidence>